<dbReference type="EMBL" id="QGKX02000095">
    <property type="protein sequence ID" value="KAF3570185.1"/>
    <property type="molecule type" value="Genomic_DNA"/>
</dbReference>
<accession>A0A8S9RBS2</accession>
<evidence type="ECO:0000313" key="2">
    <source>
        <dbReference type="Proteomes" id="UP000712600"/>
    </source>
</evidence>
<proteinExistence type="predicted"/>
<reference evidence="1" key="1">
    <citation type="submission" date="2019-12" db="EMBL/GenBank/DDBJ databases">
        <title>Genome sequencing and annotation of Brassica cretica.</title>
        <authorList>
            <person name="Studholme D.J."/>
            <person name="Sarris P."/>
        </authorList>
    </citation>
    <scope>NUCLEOTIDE SEQUENCE</scope>
    <source>
        <strain evidence="1">PFS-109/04</strain>
        <tissue evidence="1">Leaf</tissue>
    </source>
</reference>
<dbReference type="Proteomes" id="UP000712600">
    <property type="component" value="Unassembled WGS sequence"/>
</dbReference>
<sequence length="90" mass="10182">MYHLNRKIVTTITDCFIDGSTFSSTIITTRRLLTSSHPFPPHVRLILVGFCQRRLGILKTHCFGLVARDKCHDIADHFSYAGSGCHSYDI</sequence>
<evidence type="ECO:0000313" key="1">
    <source>
        <dbReference type="EMBL" id="KAF3570185.1"/>
    </source>
</evidence>
<dbReference type="AlphaFoldDB" id="A0A8S9RBS2"/>
<name>A0A8S9RBS2_BRACR</name>
<comment type="caution">
    <text evidence="1">The sequence shown here is derived from an EMBL/GenBank/DDBJ whole genome shotgun (WGS) entry which is preliminary data.</text>
</comment>
<organism evidence="1 2">
    <name type="scientific">Brassica cretica</name>
    <name type="common">Mustard</name>
    <dbReference type="NCBI Taxonomy" id="69181"/>
    <lineage>
        <taxon>Eukaryota</taxon>
        <taxon>Viridiplantae</taxon>
        <taxon>Streptophyta</taxon>
        <taxon>Embryophyta</taxon>
        <taxon>Tracheophyta</taxon>
        <taxon>Spermatophyta</taxon>
        <taxon>Magnoliopsida</taxon>
        <taxon>eudicotyledons</taxon>
        <taxon>Gunneridae</taxon>
        <taxon>Pentapetalae</taxon>
        <taxon>rosids</taxon>
        <taxon>malvids</taxon>
        <taxon>Brassicales</taxon>
        <taxon>Brassicaceae</taxon>
        <taxon>Brassiceae</taxon>
        <taxon>Brassica</taxon>
    </lineage>
</organism>
<protein>
    <submittedName>
        <fullName evidence="1">Uncharacterized protein</fullName>
    </submittedName>
</protein>
<gene>
    <name evidence="1" type="ORF">F2Q69_00061045</name>
</gene>